<evidence type="ECO:0000259" key="6">
    <source>
        <dbReference type="Pfam" id="PF05175"/>
    </source>
</evidence>
<dbReference type="Pfam" id="PF05175">
    <property type="entry name" value="MTS"/>
    <property type="match status" value="1"/>
</dbReference>
<dbReference type="Gene3D" id="3.40.50.150">
    <property type="entry name" value="Vaccinia Virus protein VP39"/>
    <property type="match status" value="1"/>
</dbReference>
<evidence type="ECO:0000256" key="2">
    <source>
        <dbReference type="ARBA" id="ARBA00022603"/>
    </source>
</evidence>
<accession>A0A096AVA0</accession>
<comment type="caution">
    <text evidence="8">The sequence shown here is derived from an EMBL/GenBank/DDBJ whole genome shotgun (WGS) entry which is preliminary data.</text>
</comment>
<sequence>MKNYRELWEQLTPLYDETEAKAVVRTVLEVRYGLTLTDILCGKVNDLSAEEGRSLEKIMQRLRQAEPVQYVLGEAEFAGRRFKVAPGVLIPRPETEELCAWIVSEHTSADGEPTTILDIGTGSGCLAVTLSLDIPDAAVSAWDISQDAMRIASENAKAWKAPVSFALQDALAAPIDSMKWDIIVSNPPYICPSEAAEMAQNVLKYEPSTALFVPQSDPLLFYKAIASYAIEALKPGGKLYVEINPLYRNELEKMLKNVGFIDIEIRKDAFGKDRMARATRSCQTENP</sequence>
<proteinExistence type="predicted"/>
<organism evidence="8 9">
    <name type="scientific">Hoylesella buccalis DNF00853</name>
    <dbReference type="NCBI Taxonomy" id="1401074"/>
    <lineage>
        <taxon>Bacteria</taxon>
        <taxon>Pseudomonadati</taxon>
        <taxon>Bacteroidota</taxon>
        <taxon>Bacteroidia</taxon>
        <taxon>Bacteroidales</taxon>
        <taxon>Prevotellaceae</taxon>
        <taxon>Hoylesella</taxon>
    </lineage>
</organism>
<evidence type="ECO:0000313" key="9">
    <source>
        <dbReference type="Proteomes" id="UP000029556"/>
    </source>
</evidence>
<feature type="domain" description="Methyltransferase small" evidence="6">
    <location>
        <begin position="114"/>
        <end position="197"/>
    </location>
</feature>
<keyword evidence="3 8" id="KW-0808">Transferase</keyword>
<dbReference type="InterPro" id="IPR007848">
    <property type="entry name" value="Small_mtfrase_dom"/>
</dbReference>
<protein>
    <recommendedName>
        <fullName evidence="1">peptide chain release factor N(5)-glutamine methyltransferase</fullName>
        <ecNumber evidence="1">2.1.1.297</ecNumber>
    </recommendedName>
</protein>
<evidence type="ECO:0000259" key="7">
    <source>
        <dbReference type="Pfam" id="PF17827"/>
    </source>
</evidence>
<feature type="domain" description="Release factor glutamine methyltransferase N-terminal" evidence="7">
    <location>
        <begin position="19"/>
        <end position="73"/>
    </location>
</feature>
<comment type="catalytic activity">
    <reaction evidence="5">
        <text>L-glutaminyl-[peptide chain release factor] + S-adenosyl-L-methionine = N(5)-methyl-L-glutaminyl-[peptide chain release factor] + S-adenosyl-L-homocysteine + H(+)</text>
        <dbReference type="Rhea" id="RHEA:42896"/>
        <dbReference type="Rhea" id="RHEA-COMP:10271"/>
        <dbReference type="Rhea" id="RHEA-COMP:10272"/>
        <dbReference type="ChEBI" id="CHEBI:15378"/>
        <dbReference type="ChEBI" id="CHEBI:30011"/>
        <dbReference type="ChEBI" id="CHEBI:57856"/>
        <dbReference type="ChEBI" id="CHEBI:59789"/>
        <dbReference type="ChEBI" id="CHEBI:61891"/>
        <dbReference type="EC" id="2.1.1.297"/>
    </reaction>
</comment>
<dbReference type="AlphaFoldDB" id="A0A096AVA0"/>
<dbReference type="Proteomes" id="UP000029556">
    <property type="component" value="Unassembled WGS sequence"/>
</dbReference>
<dbReference type="CDD" id="cd02440">
    <property type="entry name" value="AdoMet_MTases"/>
    <property type="match status" value="1"/>
</dbReference>
<evidence type="ECO:0000256" key="5">
    <source>
        <dbReference type="ARBA" id="ARBA00048391"/>
    </source>
</evidence>
<dbReference type="EMBL" id="JRNN01000066">
    <property type="protein sequence ID" value="KGF34537.1"/>
    <property type="molecule type" value="Genomic_DNA"/>
</dbReference>
<keyword evidence="2 8" id="KW-0489">Methyltransferase</keyword>
<dbReference type="GO" id="GO:0032259">
    <property type="term" value="P:methylation"/>
    <property type="evidence" value="ECO:0007669"/>
    <property type="project" value="UniProtKB-KW"/>
</dbReference>
<dbReference type="InterPro" id="IPR002052">
    <property type="entry name" value="DNA_methylase_N6_adenine_CS"/>
</dbReference>
<dbReference type="InterPro" id="IPR040758">
    <property type="entry name" value="PrmC_N"/>
</dbReference>
<dbReference type="Pfam" id="PF17827">
    <property type="entry name" value="PrmC_N"/>
    <property type="match status" value="1"/>
</dbReference>
<name>A0A096AVA0_9BACT</name>
<dbReference type="InterPro" id="IPR004556">
    <property type="entry name" value="HemK-like"/>
</dbReference>
<gene>
    <name evidence="8" type="ORF">HMPREF2137_07015</name>
</gene>
<dbReference type="GO" id="GO:0102559">
    <property type="term" value="F:peptide chain release factor N(5)-glutamine methyltransferase activity"/>
    <property type="evidence" value="ECO:0007669"/>
    <property type="project" value="UniProtKB-EC"/>
</dbReference>
<dbReference type="RefSeq" id="WP_036872988.1">
    <property type="nucleotide sequence ID" value="NZ_JRNN01000066.1"/>
</dbReference>
<keyword evidence="4" id="KW-0949">S-adenosyl-L-methionine</keyword>
<evidence type="ECO:0000313" key="8">
    <source>
        <dbReference type="EMBL" id="KGF34537.1"/>
    </source>
</evidence>
<dbReference type="OrthoDB" id="9800643at2"/>
<evidence type="ECO:0000256" key="4">
    <source>
        <dbReference type="ARBA" id="ARBA00022691"/>
    </source>
</evidence>
<dbReference type="InterPro" id="IPR019874">
    <property type="entry name" value="RF_methyltr_PrmC"/>
</dbReference>
<dbReference type="NCBIfam" id="TIGR00536">
    <property type="entry name" value="hemK_fam"/>
    <property type="match status" value="1"/>
</dbReference>
<dbReference type="InterPro" id="IPR029063">
    <property type="entry name" value="SAM-dependent_MTases_sf"/>
</dbReference>
<dbReference type="InterPro" id="IPR050320">
    <property type="entry name" value="N5-glutamine_MTase"/>
</dbReference>
<evidence type="ECO:0000256" key="3">
    <source>
        <dbReference type="ARBA" id="ARBA00022679"/>
    </source>
</evidence>
<dbReference type="NCBIfam" id="TIGR03534">
    <property type="entry name" value="RF_mod_PrmC"/>
    <property type="match status" value="1"/>
</dbReference>
<dbReference type="EC" id="2.1.1.297" evidence="1"/>
<dbReference type="SUPFAM" id="SSF53335">
    <property type="entry name" value="S-adenosyl-L-methionine-dependent methyltransferases"/>
    <property type="match status" value="1"/>
</dbReference>
<dbReference type="Gene3D" id="1.10.8.10">
    <property type="entry name" value="DNA helicase RuvA subunit, C-terminal domain"/>
    <property type="match status" value="1"/>
</dbReference>
<dbReference type="GO" id="GO:0003676">
    <property type="term" value="F:nucleic acid binding"/>
    <property type="evidence" value="ECO:0007669"/>
    <property type="project" value="InterPro"/>
</dbReference>
<reference evidence="8 9" key="1">
    <citation type="submission" date="2014-07" db="EMBL/GenBank/DDBJ databases">
        <authorList>
            <person name="McCorrison J."/>
            <person name="Sanka R."/>
            <person name="Torralba M."/>
            <person name="Gillis M."/>
            <person name="Haft D.H."/>
            <person name="Methe B."/>
            <person name="Sutton G."/>
            <person name="Nelson K.E."/>
        </authorList>
    </citation>
    <scope>NUCLEOTIDE SEQUENCE [LARGE SCALE GENOMIC DNA]</scope>
    <source>
        <strain evidence="8 9">DNF00853</strain>
    </source>
</reference>
<dbReference type="PANTHER" id="PTHR18895:SF74">
    <property type="entry name" value="MTRF1L RELEASE FACTOR GLUTAMINE METHYLTRANSFERASE"/>
    <property type="match status" value="1"/>
</dbReference>
<dbReference type="PROSITE" id="PS00092">
    <property type="entry name" value="N6_MTASE"/>
    <property type="match status" value="1"/>
</dbReference>
<evidence type="ECO:0000256" key="1">
    <source>
        <dbReference type="ARBA" id="ARBA00012771"/>
    </source>
</evidence>
<dbReference type="PANTHER" id="PTHR18895">
    <property type="entry name" value="HEMK METHYLTRANSFERASE"/>
    <property type="match status" value="1"/>
</dbReference>